<reference evidence="1 2" key="1">
    <citation type="submission" date="2024-03" db="EMBL/GenBank/DDBJ databases">
        <title>High-quality draft genome sequence of Oceanobacter sp. wDCs-4.</title>
        <authorList>
            <person name="Dong C."/>
        </authorList>
    </citation>
    <scope>NUCLEOTIDE SEQUENCE [LARGE SCALE GENOMIC DNA]</scope>
    <source>
        <strain evidence="2">wDCs-4</strain>
    </source>
</reference>
<evidence type="ECO:0008006" key="3">
    <source>
        <dbReference type="Google" id="ProtNLM"/>
    </source>
</evidence>
<accession>A0ABW8NMD9</accession>
<evidence type="ECO:0000313" key="1">
    <source>
        <dbReference type="EMBL" id="MFK4754027.1"/>
    </source>
</evidence>
<proteinExistence type="predicted"/>
<dbReference type="EMBL" id="JBBKTX010000023">
    <property type="protein sequence ID" value="MFK4754027.1"/>
    <property type="molecule type" value="Genomic_DNA"/>
</dbReference>
<comment type="caution">
    <text evidence="1">The sequence shown here is derived from an EMBL/GenBank/DDBJ whole genome shotgun (WGS) entry which is preliminary data.</text>
</comment>
<protein>
    <recommendedName>
        <fullName evidence="3">Transcription elongation factor GreAB</fullName>
    </recommendedName>
</protein>
<sequence>MNKSQLKSCLLALLDQEIDVALASARTAQESASHEGNKPENQYDTLSLEAAYLAHGQSERIWALQQERIHVARWAVPLFDEDAVLALGALVGLEPVAATGASIRRWFWLTPVGGRTLLQSEQSVQLVSISAPLAKRLLKLGLDDELQLGPDVWRIVAVS</sequence>
<evidence type="ECO:0000313" key="2">
    <source>
        <dbReference type="Proteomes" id="UP001620597"/>
    </source>
</evidence>
<keyword evidence="2" id="KW-1185">Reference proteome</keyword>
<dbReference type="RefSeq" id="WP_416206995.1">
    <property type="nucleotide sequence ID" value="NZ_JBBKTX010000023.1"/>
</dbReference>
<gene>
    <name evidence="1" type="ORF">WG929_16570</name>
</gene>
<name>A0ABW8NMD9_9GAMM</name>
<dbReference type="Proteomes" id="UP001620597">
    <property type="component" value="Unassembled WGS sequence"/>
</dbReference>
<organism evidence="1 2">
    <name type="scientific">Oceanobacter antarcticus</name>
    <dbReference type="NCBI Taxonomy" id="3133425"/>
    <lineage>
        <taxon>Bacteria</taxon>
        <taxon>Pseudomonadati</taxon>
        <taxon>Pseudomonadota</taxon>
        <taxon>Gammaproteobacteria</taxon>
        <taxon>Oceanospirillales</taxon>
        <taxon>Oceanospirillaceae</taxon>
        <taxon>Oceanobacter</taxon>
    </lineage>
</organism>